<reference evidence="6 7" key="1">
    <citation type="submission" date="2019-07" db="EMBL/GenBank/DDBJ databases">
        <title>Genomes of Cafeteria roenbergensis.</title>
        <authorList>
            <person name="Fischer M.G."/>
            <person name="Hackl T."/>
            <person name="Roman M."/>
        </authorList>
    </citation>
    <scope>NUCLEOTIDE SEQUENCE [LARGE SCALE GENOMIC DNA]</scope>
    <source>
        <strain evidence="2 7">BVI</strain>
        <strain evidence="4 9">Cflag</strain>
        <strain evidence="5 6">E4-10P</strain>
        <strain evidence="3 8">RCC970-E3</strain>
    </source>
</reference>
<protein>
    <submittedName>
        <fullName evidence="5">Uncharacterized protein</fullName>
    </submittedName>
</protein>
<evidence type="ECO:0000313" key="5">
    <source>
        <dbReference type="EMBL" id="KAA0173570.1"/>
    </source>
</evidence>
<name>A0A5A8ECD1_CAFRO</name>
<evidence type="ECO:0000313" key="9">
    <source>
        <dbReference type="Proteomes" id="UP000325113"/>
    </source>
</evidence>
<dbReference type="EMBL" id="HBET01026393">
    <property type="protein sequence ID" value="CAD8573472.1"/>
    <property type="molecule type" value="Transcribed_RNA"/>
</dbReference>
<dbReference type="EMBL" id="VLTM01000040">
    <property type="protein sequence ID" value="KAA0160823.1"/>
    <property type="molecule type" value="Genomic_DNA"/>
</dbReference>
<keyword evidence="7" id="KW-1185">Reference proteome</keyword>
<dbReference type="AlphaFoldDB" id="A0A5A8ECD1"/>
<organism evidence="5 6">
    <name type="scientific">Cafeteria roenbergensis</name>
    <name type="common">Marine flagellate</name>
    <dbReference type="NCBI Taxonomy" id="33653"/>
    <lineage>
        <taxon>Eukaryota</taxon>
        <taxon>Sar</taxon>
        <taxon>Stramenopiles</taxon>
        <taxon>Bigyra</taxon>
        <taxon>Opalozoa</taxon>
        <taxon>Bicosoecida</taxon>
        <taxon>Cafeteriaceae</taxon>
        <taxon>Cafeteria</taxon>
    </lineage>
</organism>
<dbReference type="EMBL" id="VLTO01000031">
    <property type="protein sequence ID" value="KAA0173570.1"/>
    <property type="molecule type" value="Genomic_DNA"/>
</dbReference>
<sequence length="117" mass="11530">MAKAGDGPVLTTPQLRAALESKLPGVLERQFSGATEFSLSEAGKLTGAISEAAVALAEGLSSGHKVLVSCTVFGTSEGGAVSSSSAMFGDADGDSALAVTCTFGGIGCVVNAFLCQL</sequence>
<dbReference type="Proteomes" id="UP000322899">
    <property type="component" value="Unassembled WGS sequence"/>
</dbReference>
<dbReference type="Gene3D" id="3.30.1140.40">
    <property type="entry name" value="Tctex-1"/>
    <property type="match status" value="1"/>
</dbReference>
<dbReference type="InterPro" id="IPR038586">
    <property type="entry name" value="Tctex-1-like_sf"/>
</dbReference>
<dbReference type="Proteomes" id="UP000325113">
    <property type="component" value="Unassembled WGS sequence"/>
</dbReference>
<evidence type="ECO:0000313" key="7">
    <source>
        <dbReference type="Proteomes" id="UP000323011"/>
    </source>
</evidence>
<proteinExistence type="predicted"/>
<evidence type="ECO:0000313" key="6">
    <source>
        <dbReference type="Proteomes" id="UP000322899"/>
    </source>
</evidence>
<evidence type="ECO:0000313" key="4">
    <source>
        <dbReference type="EMBL" id="KAA0160823.1"/>
    </source>
</evidence>
<dbReference type="EMBL" id="VLTL01000238">
    <property type="protein sequence ID" value="KAA0149933.1"/>
    <property type="molecule type" value="Genomic_DNA"/>
</dbReference>
<accession>A0A5A8ECD1</accession>
<dbReference type="Proteomes" id="UP000323011">
    <property type="component" value="Unassembled WGS sequence"/>
</dbReference>
<reference evidence="1" key="2">
    <citation type="submission" date="2021-01" db="EMBL/GenBank/DDBJ databases">
        <authorList>
            <person name="Corre E."/>
            <person name="Pelletier E."/>
            <person name="Niang G."/>
            <person name="Scheremetjew M."/>
            <person name="Finn R."/>
            <person name="Kale V."/>
            <person name="Holt S."/>
            <person name="Cochrane G."/>
            <person name="Meng A."/>
            <person name="Brown T."/>
            <person name="Cohen L."/>
        </authorList>
    </citation>
    <scope>NUCLEOTIDE SEQUENCE</scope>
    <source>
        <strain evidence="1">E4-10</strain>
    </source>
</reference>
<dbReference type="EMBL" id="VLTN01000048">
    <property type="protein sequence ID" value="KAA0148929.1"/>
    <property type="molecule type" value="Genomic_DNA"/>
</dbReference>
<evidence type="ECO:0000313" key="3">
    <source>
        <dbReference type="EMBL" id="KAA0149933.1"/>
    </source>
</evidence>
<evidence type="ECO:0000313" key="2">
    <source>
        <dbReference type="EMBL" id="KAA0148929.1"/>
    </source>
</evidence>
<evidence type="ECO:0000313" key="8">
    <source>
        <dbReference type="Proteomes" id="UP000324907"/>
    </source>
</evidence>
<evidence type="ECO:0000313" key="1">
    <source>
        <dbReference type="EMBL" id="CAD8573472.1"/>
    </source>
</evidence>
<dbReference type="Proteomes" id="UP000324907">
    <property type="component" value="Unassembled WGS sequence"/>
</dbReference>
<gene>
    <name evidence="1" type="ORF">CROE0942_LOCUS17854</name>
    <name evidence="5" type="ORF">FNF27_04906</name>
    <name evidence="3" type="ORF">FNF28_07305</name>
    <name evidence="2" type="ORF">FNF29_06402</name>
    <name evidence="4" type="ORF">FNF31_04082</name>
</gene>